<evidence type="ECO:0000313" key="2">
    <source>
        <dbReference type="Proteomes" id="UP001245184"/>
    </source>
</evidence>
<protein>
    <submittedName>
        <fullName evidence="1">Uncharacterized protein</fullName>
    </submittedName>
</protein>
<gene>
    <name evidence="1" type="ORF">QF025_007080</name>
</gene>
<dbReference type="Proteomes" id="UP001245184">
    <property type="component" value="Unassembled WGS sequence"/>
</dbReference>
<accession>A0ABD5CSG4</accession>
<evidence type="ECO:0000313" key="1">
    <source>
        <dbReference type="EMBL" id="MDR6208279.1"/>
    </source>
</evidence>
<dbReference type="EMBL" id="JAVIZN010000003">
    <property type="protein sequence ID" value="MDR6208279.1"/>
    <property type="molecule type" value="Genomic_DNA"/>
</dbReference>
<organism evidence="1 2">
    <name type="scientific">Paraburkholderia graminis</name>
    <dbReference type="NCBI Taxonomy" id="60548"/>
    <lineage>
        <taxon>Bacteria</taxon>
        <taxon>Pseudomonadati</taxon>
        <taxon>Pseudomonadota</taxon>
        <taxon>Betaproteobacteria</taxon>
        <taxon>Burkholderiales</taxon>
        <taxon>Burkholderiaceae</taxon>
        <taxon>Paraburkholderia</taxon>
    </lineage>
</organism>
<comment type="caution">
    <text evidence="1">The sequence shown here is derived from an EMBL/GenBank/DDBJ whole genome shotgun (WGS) entry which is preliminary data.</text>
</comment>
<name>A0ABD5CSG4_9BURK</name>
<dbReference type="AlphaFoldDB" id="A0ABD5CSG4"/>
<sequence length="58" mass="6089">MCAPQRPLSGEAEGCSGVEACLSHEGPYLRRSSAVGMGLCAAQSVSKRIFGALQFFIL</sequence>
<proteinExistence type="predicted"/>
<reference evidence="1 2" key="1">
    <citation type="submission" date="2023-08" db="EMBL/GenBank/DDBJ databases">
        <title>Genome sequencing of plant associated microbes to promote plant fitness in Sorghum bicolor and Oryza sativa.</title>
        <authorList>
            <person name="Coleman-Derr D."/>
        </authorList>
    </citation>
    <scope>NUCLEOTIDE SEQUENCE [LARGE SCALE GENOMIC DNA]</scope>
    <source>
        <strain evidence="1 2">SLBN-33</strain>
    </source>
</reference>